<feature type="active site" description="Nucleophile" evidence="1">
    <location>
        <position position="185"/>
    </location>
</feature>
<keyword evidence="1" id="KW-0961">Cell wall biogenesis/degradation</keyword>
<evidence type="ECO:0000259" key="2">
    <source>
        <dbReference type="PROSITE" id="PS52029"/>
    </source>
</evidence>
<dbReference type="InterPro" id="IPR005490">
    <property type="entry name" value="LD_TPept_cat_dom"/>
</dbReference>
<comment type="caution">
    <text evidence="3">The sequence shown here is derived from an EMBL/GenBank/DDBJ whole genome shotgun (WGS) entry which is preliminary data.</text>
</comment>
<dbReference type="EMBL" id="JADDOJ010000001">
    <property type="protein sequence ID" value="MBE7939010.1"/>
    <property type="molecule type" value="Genomic_DNA"/>
</dbReference>
<evidence type="ECO:0000313" key="3">
    <source>
        <dbReference type="EMBL" id="MBE7939010.1"/>
    </source>
</evidence>
<keyword evidence="1" id="KW-0573">Peptidoglycan synthesis</keyword>
<accession>A0ABR9S9I6</accession>
<dbReference type="Proteomes" id="UP000715965">
    <property type="component" value="Unassembled WGS sequence"/>
</dbReference>
<protein>
    <submittedName>
        <fullName evidence="3">L,D-transpeptidase</fullName>
    </submittedName>
</protein>
<feature type="domain" description="L,D-TPase catalytic" evidence="2">
    <location>
        <begin position="73"/>
        <end position="211"/>
    </location>
</feature>
<feature type="active site" description="Proton donor/acceptor" evidence="1">
    <location>
        <position position="159"/>
    </location>
</feature>
<name>A0ABR9S9I6_9BURK</name>
<organism evidence="3 4">
    <name type="scientific">Ramlibacter aquaticus</name>
    <dbReference type="NCBI Taxonomy" id="2780094"/>
    <lineage>
        <taxon>Bacteria</taxon>
        <taxon>Pseudomonadati</taxon>
        <taxon>Pseudomonadota</taxon>
        <taxon>Betaproteobacteria</taxon>
        <taxon>Burkholderiales</taxon>
        <taxon>Comamonadaceae</taxon>
        <taxon>Ramlibacter</taxon>
    </lineage>
</organism>
<dbReference type="CDD" id="cd16913">
    <property type="entry name" value="YkuD_like"/>
    <property type="match status" value="1"/>
</dbReference>
<proteinExistence type="predicted"/>
<gene>
    <name evidence="3" type="ORF">IM725_00310</name>
</gene>
<keyword evidence="4" id="KW-1185">Reference proteome</keyword>
<sequence length="243" mass="25933">MVLGAVTLALVLPPLLWHQHHQAGAAATASALRAPARPLPSSHVASFGGQAPSTDVRRLVDWVAQSGDNGQRAFVVIDKKQARVWVFDPQARLQASAPAVLGAAHGDDTVPGIADKPLAQVRPEERTTPAGRFIAEPGTSASRGEDVVWVDYDAAVSMHRVIKAPERLAALATPDPSDNRLSYGCVNLPDAFYEQVLRPAVLRHGAVVYVLPETRGLAQTFAGYREVDSPVRLAREGGEPARP</sequence>
<dbReference type="PROSITE" id="PS52029">
    <property type="entry name" value="LD_TPASE"/>
    <property type="match status" value="1"/>
</dbReference>
<evidence type="ECO:0000313" key="4">
    <source>
        <dbReference type="Proteomes" id="UP000715965"/>
    </source>
</evidence>
<evidence type="ECO:0000256" key="1">
    <source>
        <dbReference type="PROSITE-ProRule" id="PRU01373"/>
    </source>
</evidence>
<reference evidence="3 4" key="1">
    <citation type="submission" date="2020-10" db="EMBL/GenBank/DDBJ databases">
        <title>Draft genome of Ramlibacter aquaticus LMG 30558.</title>
        <authorList>
            <person name="Props R."/>
        </authorList>
    </citation>
    <scope>NUCLEOTIDE SEQUENCE [LARGE SCALE GENOMIC DNA]</scope>
    <source>
        <strain evidence="3 4">LMG 30558</strain>
    </source>
</reference>
<keyword evidence="1" id="KW-0133">Cell shape</keyword>
<comment type="pathway">
    <text evidence="1">Cell wall biogenesis; peptidoglycan biosynthesis.</text>
</comment>